<accession>A0AB37YTQ0</accession>
<dbReference type="EMBL" id="FMBG01000016">
    <property type="protein sequence ID" value="SCC45471.1"/>
    <property type="molecule type" value="Genomic_DNA"/>
</dbReference>
<proteinExistence type="predicted"/>
<reference evidence="1 2" key="1">
    <citation type="submission" date="2016-08" db="EMBL/GenBank/DDBJ databases">
        <authorList>
            <person name="Loux V."/>
            <person name="Rue O."/>
        </authorList>
    </citation>
    <scope>NUCLEOTIDE SEQUENCE [LARGE SCALE GENOMIC DNA]</scope>
    <source>
        <strain evidence="1 2">WSBC_10311</strain>
    </source>
</reference>
<name>A0AB37YTQ0_9BACI</name>
<evidence type="ECO:0000313" key="2">
    <source>
        <dbReference type="Proteomes" id="UP000195728"/>
    </source>
</evidence>
<dbReference type="Proteomes" id="UP000195728">
    <property type="component" value="Unassembled WGS sequence"/>
</dbReference>
<protein>
    <submittedName>
        <fullName evidence="1">Uncharacterized protein</fullName>
    </submittedName>
</protein>
<organism evidence="1 2">
    <name type="scientific">Bacillus wiedmannii</name>
    <dbReference type="NCBI Taxonomy" id="1890302"/>
    <lineage>
        <taxon>Bacteria</taxon>
        <taxon>Bacillati</taxon>
        <taxon>Bacillota</taxon>
        <taxon>Bacilli</taxon>
        <taxon>Bacillales</taxon>
        <taxon>Bacillaceae</taxon>
        <taxon>Bacillus</taxon>
        <taxon>Bacillus cereus group</taxon>
    </lineage>
</organism>
<sequence>MVDEEVVIM</sequence>
<evidence type="ECO:0000313" key="1">
    <source>
        <dbReference type="EMBL" id="SCC45471.1"/>
    </source>
</evidence>
<gene>
    <name evidence="1" type="ORF">BC10311_03415</name>
</gene>
<comment type="caution">
    <text evidence="1">The sequence shown here is derived from an EMBL/GenBank/DDBJ whole genome shotgun (WGS) entry which is preliminary data.</text>
</comment>